<dbReference type="FunFam" id="3.30.390.10:FF:000001">
    <property type="entry name" value="Enolase"/>
    <property type="match status" value="1"/>
</dbReference>
<feature type="binding site" evidence="12">
    <location>
        <position position="400"/>
    </location>
    <ligand>
        <name>(2R)-2-phosphoglycerate</name>
        <dbReference type="ChEBI" id="CHEBI:58289"/>
    </ligand>
</feature>
<dbReference type="CDD" id="cd03313">
    <property type="entry name" value="enolase"/>
    <property type="match status" value="1"/>
</dbReference>
<dbReference type="GO" id="GO:0006096">
    <property type="term" value="P:glycolytic process"/>
    <property type="evidence" value="ECO:0007669"/>
    <property type="project" value="UniProtKB-UniRule"/>
</dbReference>
<feature type="binding site" evidence="14">
    <location>
        <position position="324"/>
    </location>
    <ligand>
        <name>substrate</name>
    </ligand>
</feature>
<feature type="active site" description="Proton acceptor" evidence="12 13">
    <location>
        <position position="349"/>
    </location>
</feature>
<evidence type="ECO:0000256" key="7">
    <source>
        <dbReference type="ARBA" id="ARBA00022723"/>
    </source>
</evidence>
<dbReference type="InterPro" id="IPR036849">
    <property type="entry name" value="Enolase-like_C_sf"/>
</dbReference>
<comment type="function">
    <text evidence="11 12">Catalyzes the reversible conversion of 2-phosphoglycerate (2-PG) into phosphoenolpyruvate (PEP). It is essential for the degradation of carbohydrates via glycolysis.</text>
</comment>
<evidence type="ECO:0000256" key="2">
    <source>
        <dbReference type="ARBA" id="ARBA00009604"/>
    </source>
</evidence>
<feature type="binding site" evidence="14">
    <location>
        <position position="400"/>
    </location>
    <ligand>
        <name>substrate</name>
    </ligand>
</feature>
<comment type="similarity">
    <text evidence="2 12">Belongs to the enolase family.</text>
</comment>
<evidence type="ECO:0000256" key="8">
    <source>
        <dbReference type="ARBA" id="ARBA00022842"/>
    </source>
</evidence>
<comment type="cofactor">
    <cofactor evidence="15">
        <name>Mg(2+)</name>
        <dbReference type="ChEBI" id="CHEBI:18420"/>
    </cofactor>
    <text evidence="15">Mg(2+) is required for catalysis and for stabilizing the dimer.</text>
</comment>
<sequence>MKIEKVHAREIIDSRGNPTVEVEVTLENGVMGRASVPSGASTGENEALELRDGNKKRFAGKGVLKAVENVNDVIAPKLKGFRITDQRAIDYMMLALDGTPTKSKLGANAILGVSLAVAQTAAKALNMPLYRYIGGSNAYTLPVPMMNIINGGAHSDAPIAFQEFMIRPVGADNIREALRMGAEIFHTLAKNLKKRGLSTAVGDEGGFAPKFEGIKDALDSIMQAIKDAGYEPGKDIKIAMDCAASEFATQENGKWFYDYSQLKNGMPKDPNGKKLTADEQIAYLEELITEYPIDSIEDGLDENDWENWVKLTAKIGDRCQLVGDDLFVTNVKFLEKGIKMGAANSILIKVNQIGSLTETLEAIDMAHRAGYTTVTSHRSGETEDTTIADIAVATNSGQIKTGSMSRTDRMAKYNQLIRIDEELGCTAKYGYKKIK</sequence>
<feature type="binding site" evidence="12 15">
    <location>
        <position position="324"/>
    </location>
    <ligand>
        <name>Mg(2+)</name>
        <dbReference type="ChEBI" id="CHEBI:18420"/>
    </ligand>
</feature>
<feature type="binding site" evidence="12">
    <location>
        <position position="378"/>
    </location>
    <ligand>
        <name>(2R)-2-phosphoglycerate</name>
        <dbReference type="ChEBI" id="CHEBI:58289"/>
    </ligand>
</feature>
<dbReference type="SUPFAM" id="SSF54826">
    <property type="entry name" value="Enolase N-terminal domain-like"/>
    <property type="match status" value="1"/>
</dbReference>
<evidence type="ECO:0000256" key="10">
    <source>
        <dbReference type="ARBA" id="ARBA00023239"/>
    </source>
</evidence>
<evidence type="ECO:0000256" key="6">
    <source>
        <dbReference type="ARBA" id="ARBA00022525"/>
    </source>
</evidence>
<dbReference type="GO" id="GO:0004634">
    <property type="term" value="F:phosphopyruvate hydratase activity"/>
    <property type="evidence" value="ECO:0007669"/>
    <property type="project" value="UniProtKB-UniRule"/>
</dbReference>
<gene>
    <name evidence="12" type="primary">eno</name>
    <name evidence="18" type="ORF">PIOMA14_I_0071</name>
</gene>
<evidence type="ECO:0000313" key="18">
    <source>
        <dbReference type="EMBL" id="BAU16580.1"/>
    </source>
</evidence>
<evidence type="ECO:0000256" key="12">
    <source>
        <dbReference type="HAMAP-Rule" id="MF_00318"/>
    </source>
</evidence>
<evidence type="ECO:0000256" key="4">
    <source>
        <dbReference type="ARBA" id="ARBA00017068"/>
    </source>
</evidence>
<keyword evidence="8 12" id="KW-0460">Magnesium</keyword>
<evidence type="ECO:0000259" key="17">
    <source>
        <dbReference type="SMART" id="SM01193"/>
    </source>
</evidence>
<organism evidence="18 19">
    <name type="scientific">Prevotella intermedia</name>
    <dbReference type="NCBI Taxonomy" id="28131"/>
    <lineage>
        <taxon>Bacteria</taxon>
        <taxon>Pseudomonadati</taxon>
        <taxon>Bacteroidota</taxon>
        <taxon>Bacteroidia</taxon>
        <taxon>Bacteroidales</taxon>
        <taxon>Prevotellaceae</taxon>
        <taxon>Prevotella</taxon>
    </lineage>
</organism>
<feature type="binding site" evidence="12">
    <location>
        <position position="349"/>
    </location>
    <ligand>
        <name>(2R)-2-phosphoglycerate</name>
        <dbReference type="ChEBI" id="CHEBI:58289"/>
    </ligand>
</feature>
<feature type="binding site" evidence="14">
    <location>
        <position position="154"/>
    </location>
    <ligand>
        <name>substrate</name>
    </ligand>
</feature>
<dbReference type="SMART" id="SM01193">
    <property type="entry name" value="Enolase_N"/>
    <property type="match status" value="1"/>
</dbReference>
<feature type="binding site" evidence="14">
    <location>
        <position position="297"/>
    </location>
    <ligand>
        <name>substrate</name>
    </ligand>
</feature>
<dbReference type="STRING" id="28131.BWX40_07345"/>
<dbReference type="SFLD" id="SFLDS00001">
    <property type="entry name" value="Enolase"/>
    <property type="match status" value="1"/>
</dbReference>
<keyword evidence="10 12" id="KW-0456">Lyase</keyword>
<feature type="domain" description="Enolase C-terminal TIM barrel" evidence="16">
    <location>
        <begin position="138"/>
        <end position="432"/>
    </location>
</feature>
<evidence type="ECO:0000256" key="15">
    <source>
        <dbReference type="PIRSR" id="PIRSR001400-3"/>
    </source>
</evidence>
<name>A0A0S3UGE8_PREIN</name>
<comment type="catalytic activity">
    <reaction evidence="12">
        <text>(2R)-2-phosphoglycerate = phosphoenolpyruvate + H2O</text>
        <dbReference type="Rhea" id="RHEA:10164"/>
        <dbReference type="ChEBI" id="CHEBI:15377"/>
        <dbReference type="ChEBI" id="CHEBI:58289"/>
        <dbReference type="ChEBI" id="CHEBI:58702"/>
        <dbReference type="EC" id="4.2.1.11"/>
    </reaction>
</comment>
<dbReference type="AlphaFoldDB" id="A0A0S3UGE8"/>
<reference evidence="18 19" key="1">
    <citation type="journal article" date="2016" name="DNA Res.">
        <title>The complete genome sequencing of Prevotella intermedia strain OMA14 and a subsequent fine-scale, intra-species genomic comparison reveal an unusual amplification of conjugative and mobile transposons and identify a novel Prevotella-lineage-specific repeat.</title>
        <authorList>
            <person name="Naito M."/>
            <person name="Ogura Y."/>
            <person name="Itoh T."/>
            <person name="Shoji M."/>
            <person name="Okamoto M."/>
            <person name="Hayashi T."/>
            <person name="Nakayama K."/>
        </authorList>
    </citation>
    <scope>NUCLEOTIDE SEQUENCE [LARGE SCALE GENOMIC DNA]</scope>
    <source>
        <strain evidence="18 19">OMA14</strain>
    </source>
</reference>
<dbReference type="GO" id="GO:0009986">
    <property type="term" value="C:cell surface"/>
    <property type="evidence" value="ECO:0007669"/>
    <property type="project" value="UniProtKB-SubCell"/>
</dbReference>
<comment type="pathway">
    <text evidence="1 12">Carbohydrate degradation; glycolysis; pyruvate from D-glyceraldehyde 3-phosphate: step 4/5.</text>
</comment>
<dbReference type="InterPro" id="IPR020810">
    <property type="entry name" value="Enolase_C"/>
</dbReference>
<evidence type="ECO:0000256" key="14">
    <source>
        <dbReference type="PIRSR" id="PIRSR001400-2"/>
    </source>
</evidence>
<dbReference type="SFLD" id="SFLDF00002">
    <property type="entry name" value="enolase"/>
    <property type="match status" value="1"/>
</dbReference>
<dbReference type="InterPro" id="IPR020811">
    <property type="entry name" value="Enolase_N"/>
</dbReference>
<dbReference type="PANTHER" id="PTHR11902">
    <property type="entry name" value="ENOLASE"/>
    <property type="match status" value="1"/>
</dbReference>
<feature type="binding site" evidence="12 15">
    <location>
        <position position="297"/>
    </location>
    <ligand>
        <name>Mg(2+)</name>
        <dbReference type="ChEBI" id="CHEBI:18420"/>
    </ligand>
</feature>
<evidence type="ECO:0000256" key="1">
    <source>
        <dbReference type="ARBA" id="ARBA00005031"/>
    </source>
</evidence>
<evidence type="ECO:0000259" key="16">
    <source>
        <dbReference type="SMART" id="SM01192"/>
    </source>
</evidence>
<dbReference type="SUPFAM" id="SSF51604">
    <property type="entry name" value="Enolase C-terminal domain-like"/>
    <property type="match status" value="1"/>
</dbReference>
<dbReference type="SMART" id="SM01192">
    <property type="entry name" value="Enolase_C"/>
    <property type="match status" value="1"/>
</dbReference>
<dbReference type="EMBL" id="AP014597">
    <property type="protein sequence ID" value="BAU16580.1"/>
    <property type="molecule type" value="Genomic_DNA"/>
</dbReference>
<evidence type="ECO:0000256" key="11">
    <source>
        <dbReference type="ARBA" id="ARBA00045763"/>
    </source>
</evidence>
<evidence type="ECO:0000313" key="19">
    <source>
        <dbReference type="Proteomes" id="UP000217431"/>
    </source>
</evidence>
<feature type="binding site" evidence="14">
    <location>
        <position position="163"/>
    </location>
    <ligand>
        <name>substrate</name>
    </ligand>
</feature>
<proteinExistence type="inferred from homology"/>
<dbReference type="InterPro" id="IPR020809">
    <property type="entry name" value="Enolase_CS"/>
</dbReference>
<accession>A0A0S3UGE8</accession>
<evidence type="ECO:0000256" key="9">
    <source>
        <dbReference type="ARBA" id="ARBA00023152"/>
    </source>
</evidence>
<evidence type="ECO:0000256" key="3">
    <source>
        <dbReference type="ARBA" id="ARBA00012058"/>
    </source>
</evidence>
<dbReference type="GO" id="GO:0000015">
    <property type="term" value="C:phosphopyruvate hydratase complex"/>
    <property type="evidence" value="ECO:0007669"/>
    <property type="project" value="InterPro"/>
</dbReference>
<dbReference type="Pfam" id="PF00113">
    <property type="entry name" value="Enolase_C"/>
    <property type="match status" value="1"/>
</dbReference>
<dbReference type="RefSeq" id="WP_096404749.1">
    <property type="nucleotide sequence ID" value="NZ_AP014597.1"/>
</dbReference>
<comment type="cofactor">
    <cofactor evidence="12">
        <name>Mg(2+)</name>
        <dbReference type="ChEBI" id="CHEBI:18420"/>
    </cofactor>
    <text evidence="12">Binds a second Mg(2+) ion via substrate during catalysis.</text>
</comment>
<dbReference type="Pfam" id="PF03952">
    <property type="entry name" value="Enolase_N"/>
    <property type="match status" value="1"/>
</dbReference>
<dbReference type="Proteomes" id="UP000217431">
    <property type="component" value="Chromosome I"/>
</dbReference>
<protein>
    <recommendedName>
        <fullName evidence="4 12">Enolase</fullName>
        <ecNumber evidence="3 12">4.2.1.11</ecNumber>
    </recommendedName>
    <alternativeName>
        <fullName evidence="12">2-phospho-D-glycerate hydro-lyase</fullName>
    </alternativeName>
    <alternativeName>
        <fullName evidence="12">2-phosphoglycerate dehydratase</fullName>
    </alternativeName>
</protein>
<dbReference type="PRINTS" id="PR00148">
    <property type="entry name" value="ENOLASE"/>
</dbReference>
<dbReference type="EC" id="4.2.1.11" evidence="3 12"/>
<dbReference type="Gene3D" id="3.30.390.10">
    <property type="entry name" value="Enolase-like, N-terminal domain"/>
    <property type="match status" value="1"/>
</dbReference>
<dbReference type="UniPathway" id="UPA00109">
    <property type="reaction ID" value="UER00187"/>
</dbReference>
<dbReference type="NCBIfam" id="TIGR01060">
    <property type="entry name" value="eno"/>
    <property type="match status" value="1"/>
</dbReference>
<keyword evidence="9 12" id="KW-0324">Glycolysis</keyword>
<dbReference type="FunFam" id="3.20.20.120:FF:000001">
    <property type="entry name" value="Enolase"/>
    <property type="match status" value="1"/>
</dbReference>
<feature type="active site" description="Proton donor" evidence="12 13">
    <location>
        <position position="204"/>
    </location>
</feature>
<feature type="binding site" evidence="12">
    <location>
        <position position="379"/>
    </location>
    <ligand>
        <name>(2R)-2-phosphoglycerate</name>
        <dbReference type="ChEBI" id="CHEBI:58289"/>
    </ligand>
</feature>
<dbReference type="InterPro" id="IPR029017">
    <property type="entry name" value="Enolase-like_N"/>
</dbReference>
<feature type="domain" description="Enolase N-terminal" evidence="17">
    <location>
        <begin position="3"/>
        <end position="133"/>
    </location>
</feature>
<evidence type="ECO:0000256" key="5">
    <source>
        <dbReference type="ARBA" id="ARBA00022490"/>
    </source>
</evidence>
<dbReference type="SFLD" id="SFLDG00178">
    <property type="entry name" value="enolase"/>
    <property type="match status" value="1"/>
</dbReference>
<dbReference type="HAMAP" id="MF_00318">
    <property type="entry name" value="Enolase"/>
    <property type="match status" value="1"/>
</dbReference>
<comment type="subcellular location">
    <subcellularLocation>
        <location evidence="12">Cytoplasm</location>
    </subcellularLocation>
    <subcellularLocation>
        <location evidence="12">Secreted</location>
    </subcellularLocation>
    <subcellularLocation>
        <location evidence="12">Cell surface</location>
    </subcellularLocation>
    <text evidence="12">Fractions of enolase are present in both the cytoplasm and on the cell surface.</text>
</comment>
<dbReference type="InterPro" id="IPR000941">
    <property type="entry name" value="Enolase"/>
</dbReference>
<dbReference type="PANTHER" id="PTHR11902:SF1">
    <property type="entry name" value="ENOLASE"/>
    <property type="match status" value="1"/>
</dbReference>
<dbReference type="PROSITE" id="PS00164">
    <property type="entry name" value="ENOLASE"/>
    <property type="match status" value="1"/>
</dbReference>
<dbReference type="GO" id="GO:0005576">
    <property type="term" value="C:extracellular region"/>
    <property type="evidence" value="ECO:0007669"/>
    <property type="project" value="UniProtKB-SubCell"/>
</dbReference>
<feature type="binding site" evidence="14">
    <location>
        <begin position="376"/>
        <end position="379"/>
    </location>
    <ligand>
        <name>substrate</name>
    </ligand>
</feature>
<feature type="binding site" evidence="12 15">
    <location>
        <position position="241"/>
    </location>
    <ligand>
        <name>Mg(2+)</name>
        <dbReference type="ChEBI" id="CHEBI:18420"/>
    </ligand>
</feature>
<keyword evidence="6 12" id="KW-0964">Secreted</keyword>
<dbReference type="GO" id="GO:0000287">
    <property type="term" value="F:magnesium ion binding"/>
    <property type="evidence" value="ECO:0007669"/>
    <property type="project" value="UniProtKB-UniRule"/>
</dbReference>
<keyword evidence="7 12" id="KW-0479">Metal-binding</keyword>
<dbReference type="Gene3D" id="3.20.20.120">
    <property type="entry name" value="Enolase-like C-terminal domain"/>
    <property type="match status" value="1"/>
</dbReference>
<keyword evidence="5 12" id="KW-0963">Cytoplasm</keyword>
<dbReference type="PIRSF" id="PIRSF001400">
    <property type="entry name" value="Enolase"/>
    <property type="match status" value="1"/>
</dbReference>
<evidence type="ECO:0000256" key="13">
    <source>
        <dbReference type="PIRSR" id="PIRSR001400-1"/>
    </source>
</evidence>
<feature type="binding site" evidence="12">
    <location>
        <position position="162"/>
    </location>
    <ligand>
        <name>(2R)-2-phosphoglycerate</name>
        <dbReference type="ChEBI" id="CHEBI:58289"/>
    </ligand>
</feature>